<evidence type="ECO:0000313" key="2">
    <source>
        <dbReference type="Proteomes" id="UP001187531"/>
    </source>
</evidence>
<dbReference type="SUPFAM" id="SSF53098">
    <property type="entry name" value="Ribonuclease H-like"/>
    <property type="match status" value="1"/>
</dbReference>
<keyword evidence="2" id="KW-1185">Reference proteome</keyword>
<comment type="caution">
    <text evidence="1">The sequence shown here is derived from an EMBL/GenBank/DDBJ whole genome shotgun (WGS) entry which is preliminary data.</text>
</comment>
<dbReference type="InterPro" id="IPR012337">
    <property type="entry name" value="RNaseH-like_sf"/>
</dbReference>
<dbReference type="Proteomes" id="UP001187531">
    <property type="component" value="Unassembled WGS sequence"/>
</dbReference>
<proteinExistence type="predicted"/>
<dbReference type="AlphaFoldDB" id="A0AA88H1S8"/>
<dbReference type="EMBL" id="JAVRJZ010000332">
    <property type="protein sequence ID" value="KAK2702460.1"/>
    <property type="molecule type" value="Genomic_DNA"/>
</dbReference>
<accession>A0AA88H1S8</accession>
<dbReference type="Gene3D" id="3.30.420.10">
    <property type="entry name" value="Ribonuclease H-like superfamily/Ribonuclease H"/>
    <property type="match status" value="2"/>
</dbReference>
<evidence type="ECO:0000313" key="1">
    <source>
        <dbReference type="EMBL" id="KAK2702460.1"/>
    </source>
</evidence>
<sequence length="199" mass="22829">MPRAELGIYGVPAGFGDLISIDIWGSGDGLPVSAKGDRCVLTIVDHFNSFLYAYPVPDEKAGTIAKTLATHLFLKHEEVTSYLKIRRWYTSGYMSMPNGKVERKHRELAYMLGIYSMQKPNHWDDNLPFVVFAINTVYSATLGDTPFFIQHLRHPKICTESIGNERKYYNLDQYKQERVMRMKKAMEQVAKNLEKAMVK</sequence>
<reference evidence="1" key="1">
    <citation type="submission" date="2023-07" db="EMBL/GenBank/DDBJ databases">
        <title>Chromosome-level genome assembly of Artemia franciscana.</title>
        <authorList>
            <person name="Jo E."/>
        </authorList>
    </citation>
    <scope>NUCLEOTIDE SEQUENCE</scope>
    <source>
        <tissue evidence="1">Whole body</tissue>
    </source>
</reference>
<gene>
    <name evidence="1" type="ORF">QYM36_018931</name>
</gene>
<protein>
    <recommendedName>
        <fullName evidence="3">Integrase catalytic domain-containing protein</fullName>
    </recommendedName>
</protein>
<name>A0AA88H1S8_ARTSF</name>
<dbReference type="GO" id="GO:0003676">
    <property type="term" value="F:nucleic acid binding"/>
    <property type="evidence" value="ECO:0007669"/>
    <property type="project" value="InterPro"/>
</dbReference>
<dbReference type="InterPro" id="IPR036397">
    <property type="entry name" value="RNaseH_sf"/>
</dbReference>
<evidence type="ECO:0008006" key="3">
    <source>
        <dbReference type="Google" id="ProtNLM"/>
    </source>
</evidence>
<organism evidence="1 2">
    <name type="scientific">Artemia franciscana</name>
    <name type="common">Brine shrimp</name>
    <name type="synonym">Artemia sanfranciscana</name>
    <dbReference type="NCBI Taxonomy" id="6661"/>
    <lineage>
        <taxon>Eukaryota</taxon>
        <taxon>Metazoa</taxon>
        <taxon>Ecdysozoa</taxon>
        <taxon>Arthropoda</taxon>
        <taxon>Crustacea</taxon>
        <taxon>Branchiopoda</taxon>
        <taxon>Anostraca</taxon>
        <taxon>Artemiidae</taxon>
        <taxon>Artemia</taxon>
    </lineage>
</organism>